<accession>A0ABW9YVW0</accession>
<dbReference type="EMBL" id="JAAAXJ010000004">
    <property type="protein sequence ID" value="NBJ24548.1"/>
    <property type="molecule type" value="Genomic_DNA"/>
</dbReference>
<gene>
    <name evidence="3" type="ORF">GR303_09290</name>
</gene>
<feature type="transmembrane region" description="Helical" evidence="1">
    <location>
        <begin position="12"/>
        <end position="34"/>
    </location>
</feature>
<dbReference type="InterPro" id="IPR012495">
    <property type="entry name" value="TadE-like_dom"/>
</dbReference>
<dbReference type="RefSeq" id="WP_161722207.1">
    <property type="nucleotide sequence ID" value="NZ_JAAAXI010000003.1"/>
</dbReference>
<sequence length="131" mass="14087">MGEEEGSIAVEFAFVAPALIILIAAVFEGSLLLYTWGNMEHIGRQAARGAAIGEFTLEQAEAFIVSQMEGSIGSPSVNADVRFETGTEPIDNQVIVNISLPATELSNLQPFGLFRIMILSTTVTMHREVSS</sequence>
<evidence type="ECO:0000259" key="2">
    <source>
        <dbReference type="Pfam" id="PF07811"/>
    </source>
</evidence>
<evidence type="ECO:0000313" key="4">
    <source>
        <dbReference type="Proteomes" id="UP000818323"/>
    </source>
</evidence>
<evidence type="ECO:0000313" key="3">
    <source>
        <dbReference type="EMBL" id="NBJ24548.1"/>
    </source>
</evidence>
<dbReference type="Proteomes" id="UP000818323">
    <property type="component" value="Unassembled WGS sequence"/>
</dbReference>
<keyword evidence="1" id="KW-1133">Transmembrane helix</keyword>
<protein>
    <recommendedName>
        <fullName evidence="2">TadE-like domain-containing protein</fullName>
    </recommendedName>
</protein>
<comment type="caution">
    <text evidence="3">The sequence shown here is derived from an EMBL/GenBank/DDBJ whole genome shotgun (WGS) entry which is preliminary data.</text>
</comment>
<dbReference type="Pfam" id="PF07811">
    <property type="entry name" value="TadE"/>
    <property type="match status" value="1"/>
</dbReference>
<keyword evidence="1" id="KW-0472">Membrane</keyword>
<organism evidence="3 4">
    <name type="scientific">Microvirga arsenatis</name>
    <dbReference type="NCBI Taxonomy" id="2692265"/>
    <lineage>
        <taxon>Bacteria</taxon>
        <taxon>Pseudomonadati</taxon>
        <taxon>Pseudomonadota</taxon>
        <taxon>Alphaproteobacteria</taxon>
        <taxon>Hyphomicrobiales</taxon>
        <taxon>Methylobacteriaceae</taxon>
        <taxon>Microvirga</taxon>
    </lineage>
</organism>
<proteinExistence type="predicted"/>
<name>A0ABW9YVW0_9HYPH</name>
<reference evidence="3 4" key="1">
    <citation type="submission" date="2020-01" db="EMBL/GenBank/DDBJ databases">
        <title>Microvirga sp. nov., an arsenate reduction bacterium isolated from Tibet hotspring sediments.</title>
        <authorList>
            <person name="Yuan C.-G."/>
        </authorList>
    </citation>
    <scope>NUCLEOTIDE SEQUENCE [LARGE SCALE GENOMIC DNA]</scope>
    <source>
        <strain evidence="3 4">SYSU G3D203</strain>
    </source>
</reference>
<keyword evidence="1" id="KW-0812">Transmembrane</keyword>
<feature type="domain" description="TadE-like" evidence="2">
    <location>
        <begin position="6"/>
        <end position="48"/>
    </location>
</feature>
<evidence type="ECO:0000256" key="1">
    <source>
        <dbReference type="SAM" id="Phobius"/>
    </source>
</evidence>
<keyword evidence="4" id="KW-1185">Reference proteome</keyword>